<dbReference type="Gene3D" id="3.50.50.60">
    <property type="entry name" value="FAD/NAD(P)-binding domain"/>
    <property type="match status" value="2"/>
</dbReference>
<gene>
    <name evidence="8" type="primary">KATNAL2</name>
    <name evidence="11" type="ORF">AaE_011437</name>
</gene>
<evidence type="ECO:0000256" key="6">
    <source>
        <dbReference type="ARBA" id="ARBA00023212"/>
    </source>
</evidence>
<evidence type="ECO:0000313" key="11">
    <source>
        <dbReference type="EMBL" id="KAF0714992.1"/>
    </source>
</evidence>
<dbReference type="SUPFAM" id="SSF51905">
    <property type="entry name" value="FAD/NAD(P)-binding domain"/>
    <property type="match status" value="1"/>
</dbReference>
<feature type="domain" description="AAA+ ATPase" evidence="10">
    <location>
        <begin position="661"/>
        <end position="802"/>
    </location>
</feature>
<dbReference type="InterPro" id="IPR036188">
    <property type="entry name" value="FAD/NAD-bd_sf"/>
</dbReference>
<dbReference type="InterPro" id="IPR003959">
    <property type="entry name" value="ATPase_AAA_core"/>
</dbReference>
<dbReference type="GO" id="GO:0008017">
    <property type="term" value="F:microtubule binding"/>
    <property type="evidence" value="ECO:0007669"/>
    <property type="project" value="UniProtKB-UniRule"/>
</dbReference>
<organism evidence="11 12">
    <name type="scientific">Aphanomyces astaci</name>
    <name type="common">Crayfish plague agent</name>
    <dbReference type="NCBI Taxonomy" id="112090"/>
    <lineage>
        <taxon>Eukaryota</taxon>
        <taxon>Sar</taxon>
        <taxon>Stramenopiles</taxon>
        <taxon>Oomycota</taxon>
        <taxon>Saprolegniomycetes</taxon>
        <taxon>Saprolegniales</taxon>
        <taxon>Verrucalvaceae</taxon>
        <taxon>Aphanomyces</taxon>
    </lineage>
</organism>
<protein>
    <recommendedName>
        <fullName evidence="8">Katanin p60 ATPase-containing subunit A-like 2</fullName>
        <shortName evidence="8">Katanin p60 subunit A-like 2</shortName>
        <ecNumber evidence="8">5.6.1.1</ecNumber>
    </recommendedName>
    <alternativeName>
        <fullName evidence="8">p60 katanin-like 2</fullName>
    </alternativeName>
</protein>
<dbReference type="GO" id="GO:0005874">
    <property type="term" value="C:microtubule"/>
    <property type="evidence" value="ECO:0007669"/>
    <property type="project" value="UniProtKB-KW"/>
</dbReference>
<comment type="catalytic activity">
    <reaction evidence="8">
        <text>n ATP + n H2O + a microtubule = n ADP + n phosphate + (n+1) alpha/beta tubulin heterodimers.</text>
        <dbReference type="EC" id="5.6.1.1"/>
    </reaction>
</comment>
<comment type="caution">
    <text evidence="11">The sequence shown here is derived from an EMBL/GenBank/DDBJ whole genome shotgun (WGS) entry which is preliminary data.</text>
</comment>
<dbReference type="EC" id="5.6.1.1" evidence="8"/>
<dbReference type="InterPro" id="IPR027497">
    <property type="entry name" value="Katanin_p60_AL2"/>
</dbReference>
<dbReference type="InterPro" id="IPR006076">
    <property type="entry name" value="FAD-dep_OxRdtase"/>
</dbReference>
<evidence type="ECO:0000256" key="9">
    <source>
        <dbReference type="SAM" id="MobiDB-lite"/>
    </source>
</evidence>
<keyword evidence="7 8" id="KW-0413">Isomerase</keyword>
<dbReference type="SMART" id="SM00382">
    <property type="entry name" value="AAA"/>
    <property type="match status" value="1"/>
</dbReference>
<evidence type="ECO:0000313" key="12">
    <source>
        <dbReference type="Proteomes" id="UP000469452"/>
    </source>
</evidence>
<dbReference type="GO" id="GO:0005737">
    <property type="term" value="C:cytoplasm"/>
    <property type="evidence" value="ECO:0007669"/>
    <property type="project" value="UniProtKB-SubCell"/>
</dbReference>
<dbReference type="AlphaFoldDB" id="A0A6A4ZYR5"/>
<evidence type="ECO:0000256" key="4">
    <source>
        <dbReference type="ARBA" id="ARBA00022741"/>
    </source>
</evidence>
<keyword evidence="3 8" id="KW-0493">Microtubule</keyword>
<dbReference type="EMBL" id="VJMI01017120">
    <property type="protein sequence ID" value="KAF0714992.1"/>
    <property type="molecule type" value="Genomic_DNA"/>
</dbReference>
<dbReference type="GO" id="GO:0008568">
    <property type="term" value="F:microtubule severing ATPase activity"/>
    <property type="evidence" value="ECO:0007669"/>
    <property type="project" value="UniProtKB-EC"/>
</dbReference>
<dbReference type="GO" id="GO:0005524">
    <property type="term" value="F:ATP binding"/>
    <property type="evidence" value="ECO:0007669"/>
    <property type="project" value="UniProtKB-KW"/>
</dbReference>
<dbReference type="Gene3D" id="3.40.50.300">
    <property type="entry name" value="P-loop containing nucleotide triphosphate hydrolases"/>
    <property type="match status" value="1"/>
</dbReference>
<dbReference type="PANTHER" id="PTHR23074">
    <property type="entry name" value="AAA DOMAIN-CONTAINING"/>
    <property type="match status" value="1"/>
</dbReference>
<dbReference type="InterPro" id="IPR006594">
    <property type="entry name" value="LisH"/>
</dbReference>
<comment type="subcellular location">
    <subcellularLocation>
        <location evidence="1 8">Cytoplasm</location>
        <location evidence="1 8">Cytoskeleton</location>
        <location evidence="1 8">Spindle pole</location>
    </subcellularLocation>
    <subcellularLocation>
        <location evidence="8">Cytoplasm</location>
        <location evidence="8">Cytoskeleton</location>
    </subcellularLocation>
    <subcellularLocation>
        <location evidence="8">Cytoplasm</location>
    </subcellularLocation>
    <subcellularLocation>
        <location evidence="8">Cytoplasm</location>
        <location evidence="8">Cytoskeleton</location>
        <location evidence="8">Spindle</location>
    </subcellularLocation>
    <text evidence="8">Localizes within the cytoplasm, partially overlapping with microtubules in interphase and to the mitotic spindle and spindle poles during mitosis.</text>
</comment>
<dbReference type="VEuPathDB" id="FungiDB:H257_00204"/>
<dbReference type="InterPro" id="IPR050304">
    <property type="entry name" value="MT-severing_AAA_ATPase"/>
</dbReference>
<keyword evidence="4 8" id="KW-0547">Nucleotide-binding</keyword>
<dbReference type="InterPro" id="IPR027417">
    <property type="entry name" value="P-loop_NTPase"/>
</dbReference>
<dbReference type="InterPro" id="IPR041569">
    <property type="entry name" value="AAA_lid_3"/>
</dbReference>
<evidence type="ECO:0000256" key="5">
    <source>
        <dbReference type="ARBA" id="ARBA00022840"/>
    </source>
</evidence>
<dbReference type="Gene3D" id="1.10.8.60">
    <property type="match status" value="1"/>
</dbReference>
<comment type="similarity">
    <text evidence="8">Belongs to the AAA ATPase family. Katanin p60 subunit A1 subfamily. A-like 2 sub-subfamily.</text>
</comment>
<dbReference type="PROSITE" id="PS50896">
    <property type="entry name" value="LISH"/>
    <property type="match status" value="1"/>
</dbReference>
<evidence type="ECO:0000256" key="1">
    <source>
        <dbReference type="ARBA" id="ARBA00004647"/>
    </source>
</evidence>
<sequence>MHIVVCGGGVIGCTLAYYLVHSPDFNEGDKVTVVEEVGIAAAASGKAGGFLASDWCQGEDVDALCQLSFLLHEELAASLDGKKLYNYRRVDTISCLVSNKSAGDGDNDDVPSWVHAKVTRSHSIGTTATNAQLHPRKFTDTMMRMATQSGHAHLVRGSVQGLVHADAGQTTTCGVRLTDGSTIAADAVVLAMGPWTLQALTKWATYPAIAPADVYKIHSVVVQSHNTFGPVVVFGEINSRNPRDVEIVPRPDGTVYACGPRVTEPLPPSAAQVHPSPEGIAQVLADLGVFTQTAFDESQVIAKQACYLPATKDNIPVIGRVHDGLFVATGHNCWGVLNAPGTAVAMSELLLTGAATSLDLDPFSPTRHITTTVVHKRNACNDPVAAATPQPSMATLHQLKAQNDSRLSVEKGLIDRKRNVLVLALHYCVENGYLQTAEKLQQEAGVALSKFEVVDNIDLLRIVQEFEDFYELKFGKKPKLVRRTNGDEEKAKASQFNDKKAAMEKRTKRNSYTSAHMPSEARVENNAALKAVQTCLGSNNVTTSSTKPVDDLSLLEPTVTSGVVGAKSGNQRTTKPAKGKAEVKPEEDDESVEDRLLKPLPFMHDSELRPLAENITREIFQKNPNVHWDDVVGLTDAKRLLKEAVVMPSKYPQLFKGLLSPWCGILLYGPPGNGKTMLAKAVATECKTTFFNISGSSIVSKYRGDSEKLVRMLFELARYHAPSTIFLDEIDSIMGQRGGGDSSSGGEHEASRRMKTELLIQMDGLSKTQEVVFVLAASNLPWELDAAMLRRLEKRVLVGLPSPEARHHMFAELLAPYIDANFDFAGSVLKTEGYSGADIKLVAKEACMAPVRRLMAKLEAPDAATNQLPCESGNWHELLDKITSDDITQALDKTKPSAHQFLRKYETWHNRFGSS</sequence>
<dbReference type="HAMAP" id="MF_03025">
    <property type="entry name" value="Katanin_p60_AL2"/>
    <property type="match status" value="1"/>
</dbReference>
<reference evidence="11 12" key="1">
    <citation type="submission" date="2019-06" db="EMBL/GenBank/DDBJ databases">
        <title>Genomics analysis of Aphanomyces spp. identifies a new class of oomycete effector associated with host adaptation.</title>
        <authorList>
            <person name="Gaulin E."/>
        </authorList>
    </citation>
    <scope>NUCLEOTIDE SEQUENCE [LARGE SCALE GENOMIC DNA]</scope>
    <source>
        <strain evidence="11 12">E</strain>
    </source>
</reference>
<dbReference type="PANTHER" id="PTHR23074:SF78">
    <property type="entry name" value="KATANIN P60 ATPASE-CONTAINING SUBUNIT A-LIKE 2"/>
    <property type="match status" value="1"/>
</dbReference>
<dbReference type="SUPFAM" id="SSF52540">
    <property type="entry name" value="P-loop containing nucleoside triphosphate hydrolases"/>
    <property type="match status" value="1"/>
</dbReference>
<evidence type="ECO:0000256" key="8">
    <source>
        <dbReference type="HAMAP-Rule" id="MF_03025"/>
    </source>
</evidence>
<dbReference type="GO" id="GO:0051013">
    <property type="term" value="P:microtubule severing"/>
    <property type="evidence" value="ECO:0007669"/>
    <property type="project" value="UniProtKB-UniRule"/>
</dbReference>
<accession>A0A6A4ZYR5</accession>
<dbReference type="VEuPathDB" id="FungiDB:H257_00205"/>
<name>A0A6A4ZYR5_APHAT</name>
<dbReference type="FunFam" id="3.40.50.300:FF:000434">
    <property type="entry name" value="Katanin p60 ATPase-containing subunit A-like 2"/>
    <property type="match status" value="1"/>
</dbReference>
<evidence type="ECO:0000256" key="2">
    <source>
        <dbReference type="ARBA" id="ARBA00022490"/>
    </source>
</evidence>
<evidence type="ECO:0000256" key="7">
    <source>
        <dbReference type="ARBA" id="ARBA00023235"/>
    </source>
</evidence>
<keyword evidence="2 8" id="KW-0963">Cytoplasm</keyword>
<evidence type="ECO:0000259" key="10">
    <source>
        <dbReference type="SMART" id="SM00382"/>
    </source>
</evidence>
<dbReference type="Gene3D" id="3.30.9.10">
    <property type="entry name" value="D-Amino Acid Oxidase, subunit A, domain 2"/>
    <property type="match status" value="1"/>
</dbReference>
<dbReference type="Pfam" id="PF00004">
    <property type="entry name" value="AAA"/>
    <property type="match status" value="1"/>
</dbReference>
<dbReference type="Proteomes" id="UP000469452">
    <property type="component" value="Unassembled WGS sequence"/>
</dbReference>
<dbReference type="SMART" id="SM00667">
    <property type="entry name" value="LisH"/>
    <property type="match status" value="1"/>
</dbReference>
<keyword evidence="6 8" id="KW-0206">Cytoskeleton</keyword>
<dbReference type="InterPro" id="IPR003593">
    <property type="entry name" value="AAA+_ATPase"/>
</dbReference>
<dbReference type="GO" id="GO:0016887">
    <property type="term" value="F:ATP hydrolysis activity"/>
    <property type="evidence" value="ECO:0007669"/>
    <property type="project" value="InterPro"/>
</dbReference>
<keyword evidence="5 8" id="KW-0067">ATP-binding</keyword>
<comment type="function">
    <text evidence="8">Severs microtubules in vitro in an ATP-dependent manner. This activity may promote rapid reorganization of cellular microtubule arrays.</text>
</comment>
<dbReference type="GO" id="GO:0000922">
    <property type="term" value="C:spindle pole"/>
    <property type="evidence" value="ECO:0007669"/>
    <property type="project" value="UniProtKB-SubCell"/>
</dbReference>
<evidence type="ECO:0000256" key="3">
    <source>
        <dbReference type="ARBA" id="ARBA00022701"/>
    </source>
</evidence>
<feature type="region of interest" description="Disordered" evidence="9">
    <location>
        <begin position="563"/>
        <end position="591"/>
    </location>
</feature>
<dbReference type="CDD" id="cd19509">
    <property type="entry name" value="RecA-like_VPS4-like"/>
    <property type="match status" value="1"/>
</dbReference>
<feature type="binding site" evidence="8">
    <location>
        <begin position="669"/>
        <end position="676"/>
    </location>
    <ligand>
        <name>ATP</name>
        <dbReference type="ChEBI" id="CHEBI:30616"/>
    </ligand>
</feature>
<dbReference type="Pfam" id="PF01266">
    <property type="entry name" value="DAO"/>
    <property type="match status" value="1"/>
</dbReference>
<dbReference type="Pfam" id="PF17862">
    <property type="entry name" value="AAA_lid_3"/>
    <property type="match status" value="1"/>
</dbReference>
<proteinExistence type="inferred from homology"/>